<dbReference type="InParanoid" id="Q74AX5"/>
<organism evidence="8 9">
    <name type="scientific">Geobacter sulfurreducens (strain ATCC 51573 / DSM 12127 / PCA)</name>
    <dbReference type="NCBI Taxonomy" id="243231"/>
    <lineage>
        <taxon>Bacteria</taxon>
        <taxon>Pseudomonadati</taxon>
        <taxon>Thermodesulfobacteriota</taxon>
        <taxon>Desulfuromonadia</taxon>
        <taxon>Geobacterales</taxon>
        <taxon>Geobacteraceae</taxon>
        <taxon>Geobacter</taxon>
    </lineage>
</organism>
<dbReference type="SUPFAM" id="SSF160246">
    <property type="entry name" value="EspE N-terminal domain-like"/>
    <property type="match status" value="1"/>
</dbReference>
<accession>Q74AX5</accession>
<dbReference type="eggNOG" id="COG0745">
    <property type="taxonomic scope" value="Bacteria"/>
</dbReference>
<dbReference type="InterPro" id="IPR037257">
    <property type="entry name" value="T2SS_E_N_sf"/>
</dbReference>
<dbReference type="KEGG" id="gsu:GSU2224"/>
<dbReference type="HOGENOM" id="CLU_508843_0_0_7"/>
<dbReference type="Pfam" id="PF00072">
    <property type="entry name" value="Response_reg"/>
    <property type="match status" value="1"/>
</dbReference>
<dbReference type="GO" id="GO:0000976">
    <property type="term" value="F:transcription cis-regulatory region binding"/>
    <property type="evidence" value="ECO:0000318"/>
    <property type="project" value="GO_Central"/>
</dbReference>
<dbReference type="GO" id="GO:0032993">
    <property type="term" value="C:protein-DNA complex"/>
    <property type="evidence" value="ECO:0000318"/>
    <property type="project" value="GO_Central"/>
</dbReference>
<evidence type="ECO:0000256" key="6">
    <source>
        <dbReference type="PROSITE-ProRule" id="PRU00169"/>
    </source>
</evidence>
<protein>
    <submittedName>
        <fullName evidence="8">Response regulator, PATAN and FRGAF domain-containing</fullName>
    </submittedName>
</protein>
<dbReference type="SMR" id="Q74AX5"/>
<dbReference type="GO" id="GO:0006355">
    <property type="term" value="P:regulation of DNA-templated transcription"/>
    <property type="evidence" value="ECO:0000318"/>
    <property type="project" value="GO_Central"/>
</dbReference>
<evidence type="ECO:0000313" key="9">
    <source>
        <dbReference type="Proteomes" id="UP000000577"/>
    </source>
</evidence>
<dbReference type="OrthoDB" id="9812510at2"/>
<dbReference type="Pfam" id="PF14332">
    <property type="entry name" value="DUF4388"/>
    <property type="match status" value="1"/>
</dbReference>
<evidence type="ECO:0000256" key="3">
    <source>
        <dbReference type="ARBA" id="ARBA00023015"/>
    </source>
</evidence>
<dbReference type="GO" id="GO:0005829">
    <property type="term" value="C:cytosol"/>
    <property type="evidence" value="ECO:0000318"/>
    <property type="project" value="GO_Central"/>
</dbReference>
<name>Q74AX5_GEOSL</name>
<reference evidence="8 9" key="1">
    <citation type="journal article" date="2003" name="Science">
        <title>Genome of Geobacter sulfurreducens: metal reduction in subsurface environments.</title>
        <authorList>
            <person name="Methe B.A."/>
            <person name="Nelson K.E."/>
            <person name="Eisen J.A."/>
            <person name="Paulsen I.T."/>
            <person name="Nelson W."/>
            <person name="Heidelberg J.F."/>
            <person name="Wu D."/>
            <person name="Wu M."/>
            <person name="Ward N."/>
            <person name="Beanan M.J."/>
            <person name="Dodson R.J."/>
            <person name="Madupu R."/>
            <person name="Brinkac L.M."/>
            <person name="Daugherty S.C."/>
            <person name="DeBoy R.T."/>
            <person name="Durkin A.S."/>
            <person name="Gwinn M."/>
            <person name="Kolonay J.F."/>
            <person name="Sullivan S.A."/>
            <person name="Haft D.H."/>
            <person name="Selengut J."/>
            <person name="Davidsen T.M."/>
            <person name="Zafar N."/>
            <person name="White O."/>
            <person name="Tran B."/>
            <person name="Romero C."/>
            <person name="Forberger H.A."/>
            <person name="Weidman J."/>
            <person name="Khouri H."/>
            <person name="Feldblyum T.V."/>
            <person name="Utterback T.R."/>
            <person name="Van Aken S.E."/>
            <person name="Lovley D.R."/>
            <person name="Fraser C.M."/>
        </authorList>
    </citation>
    <scope>NUCLEOTIDE SEQUENCE [LARGE SCALE GENOMIC DNA]</scope>
    <source>
        <strain evidence="9">ATCC 51573 / DSM 12127 / PCA</strain>
    </source>
</reference>
<dbReference type="GO" id="GO:0000156">
    <property type="term" value="F:phosphorelay response regulator activity"/>
    <property type="evidence" value="ECO:0000318"/>
    <property type="project" value="GO_Central"/>
</dbReference>
<keyword evidence="4" id="KW-0238">DNA-binding</keyword>
<sequence>MSLVGNLEDLGLGEILQIVSLSRKSGVLRVNSRGRLGEIAFRQGKVIRASSSSFQESLGELLIRKGLIDLATLRGALALQEREGFQERLGSILIRQYGVAAAAIDEVVREQFEKVVYSLFAWVEGTFDFELQENVEAVDNIRMDPMQFMLDQGLNPQFLAMEGARLIDEQRHRGNLPPAVAPQAAVPHLSGMEEPPASGQTRLQPDAAAKAEEPVSLVLVDDDDLTRETLAAALEQGGYRVYQQERSEDALIRIDSLYRKGKRPVVLADLIMPRMDGTGILGGLELVELVRNNFPDLRLLVMSDYHNSDAERRVGALGYPHLIKPRRAQMGDSREADRFCRDLLDVLWRLRAGELAVATGDMVNLGHELRLELGDDLNGEVESVEPSTGIALLRGMLEELSNPALGGGVTLMVLRFAAEFMNRAIIFMVRRDEIVGLGQFGIEETGGVADARVRRLRIPRNGESLFSAIIEAKHPAVVRPEPAAWNRYLFEHLGPEIPDEVFVGPIVSEGRVVAILYGDNLPDKKPIGGTEALEIFLSQAGVAMEKALLERKLLESVQGGT</sequence>
<dbReference type="SUPFAM" id="SSF52172">
    <property type="entry name" value="CheY-like"/>
    <property type="match status" value="1"/>
</dbReference>
<dbReference type="CDD" id="cd00156">
    <property type="entry name" value="REC"/>
    <property type="match status" value="1"/>
</dbReference>
<dbReference type="InterPro" id="IPR011006">
    <property type="entry name" value="CheY-like_superfamily"/>
</dbReference>
<keyword evidence="5" id="KW-0804">Transcription</keyword>
<dbReference type="Gene3D" id="3.30.450.40">
    <property type="match status" value="1"/>
</dbReference>
<dbReference type="InterPro" id="IPR029016">
    <property type="entry name" value="GAF-like_dom_sf"/>
</dbReference>
<evidence type="ECO:0000313" key="8">
    <source>
        <dbReference type="EMBL" id="AAR35600.1"/>
    </source>
</evidence>
<dbReference type="PROSITE" id="PS50110">
    <property type="entry name" value="RESPONSE_REGULATORY"/>
    <property type="match status" value="1"/>
</dbReference>
<feature type="modified residue" description="4-aspartylphosphate" evidence="6">
    <location>
        <position position="269"/>
    </location>
</feature>
<keyword evidence="2" id="KW-0902">Two-component regulatory system</keyword>
<proteinExistence type="predicted"/>
<keyword evidence="9" id="KW-1185">Reference proteome</keyword>
<dbReference type="PATRIC" id="fig|243231.5.peg.2255"/>
<dbReference type="RefSeq" id="WP_010942864.1">
    <property type="nucleotide sequence ID" value="NC_002939.5"/>
</dbReference>
<dbReference type="Proteomes" id="UP000000577">
    <property type="component" value="Chromosome"/>
</dbReference>
<dbReference type="Gene3D" id="3.40.50.2300">
    <property type="match status" value="1"/>
</dbReference>
<keyword evidence="3" id="KW-0805">Transcription regulation</keyword>
<dbReference type="PANTHER" id="PTHR48111">
    <property type="entry name" value="REGULATOR OF RPOS"/>
    <property type="match status" value="1"/>
</dbReference>
<dbReference type="EMBL" id="AE017180">
    <property type="protein sequence ID" value="AAR35600.1"/>
    <property type="molecule type" value="Genomic_DNA"/>
</dbReference>
<keyword evidence="1 6" id="KW-0597">Phosphoprotein</keyword>
<dbReference type="InterPro" id="IPR039420">
    <property type="entry name" value="WalR-like"/>
</dbReference>
<evidence type="ECO:0000256" key="2">
    <source>
        <dbReference type="ARBA" id="ARBA00023012"/>
    </source>
</evidence>
<dbReference type="SMART" id="SM00448">
    <property type="entry name" value="REC"/>
    <property type="match status" value="1"/>
</dbReference>
<dbReference type="STRING" id="243231.GSU2224"/>
<dbReference type="PANTHER" id="PTHR48111:SF1">
    <property type="entry name" value="TWO-COMPONENT RESPONSE REGULATOR ORR33"/>
    <property type="match status" value="1"/>
</dbReference>
<reference evidence="8 9" key="2">
    <citation type="journal article" date="2012" name="BMC Genomics">
        <title>Comparative genomic analysis of Geobacter sulfurreducens KN400, a strain with enhanced capacity for extracellular electron transfer and electricity production.</title>
        <authorList>
            <person name="Butler J.E."/>
            <person name="Young N.D."/>
            <person name="Aklujkar M."/>
            <person name="Lovley D.R."/>
        </authorList>
    </citation>
    <scope>NUCLEOTIDE SEQUENCE [LARGE SCALE GENOMIC DNA]</scope>
    <source>
        <strain evidence="9">ATCC 51573 / DSM 12127 / PCA</strain>
    </source>
</reference>
<dbReference type="AlphaFoldDB" id="Q74AX5"/>
<dbReference type="InterPro" id="IPR001789">
    <property type="entry name" value="Sig_transdc_resp-reg_receiver"/>
</dbReference>
<feature type="domain" description="Response regulatory" evidence="7">
    <location>
        <begin position="216"/>
        <end position="339"/>
    </location>
</feature>
<evidence type="ECO:0000259" key="7">
    <source>
        <dbReference type="PROSITE" id="PS50110"/>
    </source>
</evidence>
<dbReference type="InterPro" id="IPR025497">
    <property type="entry name" value="PatA-like_N"/>
</dbReference>
<gene>
    <name evidence="8" type="ordered locus">GSU2224</name>
</gene>
<evidence type="ECO:0000256" key="1">
    <source>
        <dbReference type="ARBA" id="ARBA00022553"/>
    </source>
</evidence>
<evidence type="ECO:0000256" key="4">
    <source>
        <dbReference type="ARBA" id="ARBA00023125"/>
    </source>
</evidence>
<dbReference type="EnsemblBacteria" id="AAR35600">
    <property type="protein sequence ID" value="AAR35600"/>
    <property type="gene ID" value="GSU2224"/>
</dbReference>
<evidence type="ECO:0000256" key="5">
    <source>
        <dbReference type="ARBA" id="ARBA00023163"/>
    </source>
</evidence>